<evidence type="ECO:0000313" key="4">
    <source>
        <dbReference type="EMBL" id="AKH22409.1"/>
    </source>
</evidence>
<dbReference type="PANTHER" id="PTHR30349">
    <property type="entry name" value="PHAGE INTEGRASE-RELATED"/>
    <property type="match status" value="1"/>
</dbReference>
<dbReference type="OrthoDB" id="9801717at2"/>
<dbReference type="CDD" id="cd00397">
    <property type="entry name" value="DNA_BRE_C"/>
    <property type="match status" value="1"/>
</dbReference>
<name>A0A0F7K4C4_9GAMM</name>
<keyword evidence="5" id="KW-1185">Reference proteome</keyword>
<dbReference type="KEGG" id="seds:AAY24_18310"/>
<evidence type="ECO:0000256" key="2">
    <source>
        <dbReference type="ARBA" id="ARBA00023172"/>
    </source>
</evidence>
<organism evidence="4 5">
    <name type="scientific">Sedimenticola thiotaurini</name>
    <dbReference type="NCBI Taxonomy" id="1543721"/>
    <lineage>
        <taxon>Bacteria</taxon>
        <taxon>Pseudomonadati</taxon>
        <taxon>Pseudomonadota</taxon>
        <taxon>Gammaproteobacteria</taxon>
        <taxon>Chromatiales</taxon>
        <taxon>Sedimenticolaceae</taxon>
        <taxon>Sedimenticola</taxon>
    </lineage>
</organism>
<dbReference type="GO" id="GO:0015074">
    <property type="term" value="P:DNA integration"/>
    <property type="evidence" value="ECO:0007669"/>
    <property type="project" value="UniProtKB-KW"/>
</dbReference>
<dbReference type="RefSeq" id="WP_046861490.1">
    <property type="nucleotide sequence ID" value="NZ_CP011413.1"/>
</dbReference>
<dbReference type="Pfam" id="PF00589">
    <property type="entry name" value="Phage_integrase"/>
    <property type="match status" value="1"/>
</dbReference>
<dbReference type="Gene3D" id="1.10.443.10">
    <property type="entry name" value="Intergrase catalytic core"/>
    <property type="match status" value="1"/>
</dbReference>
<dbReference type="InterPro" id="IPR011010">
    <property type="entry name" value="DNA_brk_join_enz"/>
</dbReference>
<evidence type="ECO:0000256" key="1">
    <source>
        <dbReference type="ARBA" id="ARBA00022908"/>
    </source>
</evidence>
<proteinExistence type="predicted"/>
<dbReference type="EMBL" id="CP011413">
    <property type="protein sequence ID" value="AKH22409.1"/>
    <property type="molecule type" value="Genomic_DNA"/>
</dbReference>
<feature type="domain" description="Tyr recombinase" evidence="3">
    <location>
        <begin position="18"/>
        <end position="207"/>
    </location>
</feature>
<gene>
    <name evidence="4" type="ORF">AAY24_18310</name>
</gene>
<keyword evidence="4" id="KW-0614">Plasmid</keyword>
<dbReference type="GO" id="GO:0006310">
    <property type="term" value="P:DNA recombination"/>
    <property type="evidence" value="ECO:0007669"/>
    <property type="project" value="UniProtKB-KW"/>
</dbReference>
<sequence>MSSSLDIAPEMRLFDECGHRLYLTADERGRFLEAAAQENREDRIFCHVLHYTGCRPSEALELTTRRVHVDTGEIVFRSLKKRLRDAQGREKRPQFRAVPVPAFLLDQIDLVFDLRRRYQSGKGLDDLLWTMSRSTAWRMVKRVMARARISGPQATAKGLRHGFGIAMLSGPTPLPLNVLRDLMGHSDTKTTEIYLQAIGYEKRHLVMQAWDTR</sequence>
<dbReference type="InterPro" id="IPR013762">
    <property type="entry name" value="Integrase-like_cat_sf"/>
</dbReference>
<dbReference type="GO" id="GO:0003677">
    <property type="term" value="F:DNA binding"/>
    <property type="evidence" value="ECO:0007669"/>
    <property type="project" value="InterPro"/>
</dbReference>
<dbReference type="Proteomes" id="UP000034410">
    <property type="component" value="Plasmid"/>
</dbReference>
<accession>A0A0F7K4C4</accession>
<dbReference type="AlphaFoldDB" id="A0A0F7K4C4"/>
<dbReference type="SUPFAM" id="SSF56349">
    <property type="entry name" value="DNA breaking-rejoining enzymes"/>
    <property type="match status" value="1"/>
</dbReference>
<dbReference type="InterPro" id="IPR050090">
    <property type="entry name" value="Tyrosine_recombinase_XerCD"/>
</dbReference>
<reference evidence="4 5" key="1">
    <citation type="journal article" date="2015" name="Genome Announc.">
        <title>Complete Genome Sequence of Sedimenticola thiotaurini Strain SIP-G1, a Polyphosphate- and Polyhydroxyalkanoate-Accumulating Sulfur-Oxidizing Gammaproteobacterium Isolated from Salt Marsh Sediments.</title>
        <authorList>
            <person name="Flood B.E."/>
            <person name="Jones D.S."/>
            <person name="Bailey J.V."/>
        </authorList>
    </citation>
    <scope>NUCLEOTIDE SEQUENCE [LARGE SCALE GENOMIC DNA]</scope>
    <source>
        <strain evidence="4 5">SIP-G1</strain>
        <plasmid evidence="5">Plasmid</plasmid>
    </source>
</reference>
<protein>
    <submittedName>
        <fullName evidence="4">Integrase</fullName>
    </submittedName>
</protein>
<dbReference type="PANTHER" id="PTHR30349:SF64">
    <property type="entry name" value="PROPHAGE INTEGRASE INTD-RELATED"/>
    <property type="match status" value="1"/>
</dbReference>
<dbReference type="PROSITE" id="PS51898">
    <property type="entry name" value="TYR_RECOMBINASE"/>
    <property type="match status" value="1"/>
</dbReference>
<keyword evidence="2" id="KW-0233">DNA recombination</keyword>
<dbReference type="InterPro" id="IPR002104">
    <property type="entry name" value="Integrase_catalytic"/>
</dbReference>
<evidence type="ECO:0000259" key="3">
    <source>
        <dbReference type="PROSITE" id="PS51898"/>
    </source>
</evidence>
<evidence type="ECO:0000313" key="5">
    <source>
        <dbReference type="Proteomes" id="UP000034410"/>
    </source>
</evidence>
<keyword evidence="1" id="KW-0229">DNA integration</keyword>
<geneLocation type="plasmid" evidence="4">
    <name>unnamed</name>
</geneLocation>